<accession>A0A4S8HIM5</accession>
<dbReference type="OrthoDB" id="1317308at2"/>
<protein>
    <submittedName>
        <fullName evidence="2">PQQ-like beta-propeller repeat protein</fullName>
    </submittedName>
</protein>
<dbReference type="EMBL" id="STFF01000007">
    <property type="protein sequence ID" value="THU34987.1"/>
    <property type="molecule type" value="Genomic_DNA"/>
</dbReference>
<dbReference type="Pfam" id="PF13360">
    <property type="entry name" value="PQQ_2"/>
    <property type="match status" value="1"/>
</dbReference>
<sequence length="398" mass="44677">MSVKIRIAASIFCFAYLLHITGCKTQITNIALSPDITKYTSHSLDFPSIIGNEYKIISTVVKQKKLLVKATRSDTSFFIGVDLLKGNVFFIKPDPSNDYVSSTFDISGDSIFSLSSLTPSEIFITNIKSDNTQKKAVDFEKATRPGKIVLNHNQIFLLNDVYGVGVVNQINFKQIMFHNEGITGLVNPQSSTLSFPVNSSLNLISGHVIANNTIQLYAIDNRGSIRWRYLVKQNSKREAVSILSFSNLFVVKYDSTLVGLNKEDGKEVWHNTLQNSVSDIYKWQDKILAYCLVNPSGTYPDNEDFEYKVVMKLFDSKQGKEVWSTDFNSANVPHIGICGTNLLVSDNKLFTLFSLNNGTILSKKHFPQKNKGDYAFEMLADIGTGDYYIKSYGGEIYW</sequence>
<evidence type="ECO:0000259" key="1">
    <source>
        <dbReference type="Pfam" id="PF13360"/>
    </source>
</evidence>
<proteinExistence type="predicted"/>
<name>A0A4S8HIM5_9BACT</name>
<comment type="caution">
    <text evidence="2">The sequence shown here is derived from an EMBL/GenBank/DDBJ whole genome shotgun (WGS) entry which is preliminary data.</text>
</comment>
<dbReference type="SUPFAM" id="SSF50998">
    <property type="entry name" value="Quinoprotein alcohol dehydrogenase-like"/>
    <property type="match status" value="1"/>
</dbReference>
<evidence type="ECO:0000313" key="3">
    <source>
        <dbReference type="Proteomes" id="UP000306918"/>
    </source>
</evidence>
<dbReference type="RefSeq" id="WP_136579630.1">
    <property type="nucleotide sequence ID" value="NZ_STFF01000007.1"/>
</dbReference>
<gene>
    <name evidence="2" type="ORF">FAM09_23665</name>
</gene>
<feature type="domain" description="Pyrrolo-quinoline quinone repeat" evidence="1">
    <location>
        <begin position="216"/>
        <end position="277"/>
    </location>
</feature>
<dbReference type="AlphaFoldDB" id="A0A4S8HIM5"/>
<dbReference type="Gene3D" id="2.130.10.10">
    <property type="entry name" value="YVTN repeat-like/Quinoprotein amine dehydrogenase"/>
    <property type="match status" value="1"/>
</dbReference>
<keyword evidence="3" id="KW-1185">Reference proteome</keyword>
<dbReference type="InterPro" id="IPR002372">
    <property type="entry name" value="PQQ_rpt_dom"/>
</dbReference>
<dbReference type="Proteomes" id="UP000306918">
    <property type="component" value="Unassembled WGS sequence"/>
</dbReference>
<dbReference type="InterPro" id="IPR015943">
    <property type="entry name" value="WD40/YVTN_repeat-like_dom_sf"/>
</dbReference>
<organism evidence="2 3">
    <name type="scientific">Niastella caeni</name>
    <dbReference type="NCBI Taxonomy" id="2569763"/>
    <lineage>
        <taxon>Bacteria</taxon>
        <taxon>Pseudomonadati</taxon>
        <taxon>Bacteroidota</taxon>
        <taxon>Chitinophagia</taxon>
        <taxon>Chitinophagales</taxon>
        <taxon>Chitinophagaceae</taxon>
        <taxon>Niastella</taxon>
    </lineage>
</organism>
<evidence type="ECO:0000313" key="2">
    <source>
        <dbReference type="EMBL" id="THU34987.1"/>
    </source>
</evidence>
<reference evidence="2 3" key="1">
    <citation type="submission" date="2019-04" db="EMBL/GenBank/DDBJ databases">
        <title>Niastella caeni sp. nov., isolated from activated sludge.</title>
        <authorList>
            <person name="Sheng M."/>
        </authorList>
    </citation>
    <scope>NUCLEOTIDE SEQUENCE [LARGE SCALE GENOMIC DNA]</scope>
    <source>
        <strain evidence="2 3">HX-2-15</strain>
    </source>
</reference>
<dbReference type="InterPro" id="IPR011047">
    <property type="entry name" value="Quinoprotein_ADH-like_sf"/>
</dbReference>